<feature type="compositionally biased region" description="Polar residues" evidence="1">
    <location>
        <begin position="222"/>
        <end position="231"/>
    </location>
</feature>
<dbReference type="Proteomes" id="UP001345013">
    <property type="component" value="Unassembled WGS sequence"/>
</dbReference>
<comment type="caution">
    <text evidence="3">The sequence shown here is derived from an EMBL/GenBank/DDBJ whole genome shotgun (WGS) entry which is preliminary data.</text>
</comment>
<feature type="region of interest" description="Disordered" evidence="1">
    <location>
        <begin position="1"/>
        <end position="36"/>
    </location>
</feature>
<feature type="compositionally biased region" description="Polar residues" evidence="1">
    <location>
        <begin position="198"/>
        <end position="212"/>
    </location>
</feature>
<accession>A0ABR0JYF6</accession>
<dbReference type="Pfam" id="PF13867">
    <property type="entry name" value="SAP30_Sin3_bdg"/>
    <property type="match status" value="1"/>
</dbReference>
<sequence>MPPARPRVLEDARSETSNTNIRDRVASGTANSKSKKAAVNAAVAALSSAKTTVNSAGSAPTAVTSTGAANAEHESPHVDWSHLPVHALHSYRSAYRLQIPSSYTQPHADLLYNLCDLALRAPSQVLARRKAHDLKLYRRKQVQQTSNGRTRANGVSKDTKSARTREKQIGGKRANSKDKDADNDTADTPMISIEGPLSPTSHPSQQDLSSNPADMASRTSRHTPTVSTADHQPQPEEDPDAIPLSLNQQAPEHTVVGSLSPNSLATSLRTHFNAQQVNEAETIAKFTYVVRQQGSTTAPRIQPLSQRLATLPLPQTTAESIAAVASNAGSTALNSLPAVSTVANGNAPLSTAADKGKANAHTAHSLSAPRLLGGNHIEVEGSYGDGHGWIMGTTSRGRQIRIEDGGGGGSGTFRLRFRPQ</sequence>
<evidence type="ECO:0000313" key="4">
    <source>
        <dbReference type="Proteomes" id="UP001345013"/>
    </source>
</evidence>
<organism evidence="3 4">
    <name type="scientific">Lithohypha guttulata</name>
    <dbReference type="NCBI Taxonomy" id="1690604"/>
    <lineage>
        <taxon>Eukaryota</taxon>
        <taxon>Fungi</taxon>
        <taxon>Dikarya</taxon>
        <taxon>Ascomycota</taxon>
        <taxon>Pezizomycotina</taxon>
        <taxon>Eurotiomycetes</taxon>
        <taxon>Chaetothyriomycetidae</taxon>
        <taxon>Chaetothyriales</taxon>
        <taxon>Trichomeriaceae</taxon>
        <taxon>Lithohypha</taxon>
    </lineage>
</organism>
<evidence type="ECO:0000256" key="1">
    <source>
        <dbReference type="SAM" id="MobiDB-lite"/>
    </source>
</evidence>
<gene>
    <name evidence="3" type="ORF">LTR24_009264</name>
</gene>
<name>A0ABR0JYF6_9EURO</name>
<dbReference type="InterPro" id="IPR025718">
    <property type="entry name" value="SAP30_Sin3-bd"/>
</dbReference>
<feature type="compositionally biased region" description="Basic and acidic residues" evidence="1">
    <location>
        <begin position="157"/>
        <end position="182"/>
    </location>
</feature>
<feature type="domain" description="Histone deacetylase complex subunit SAP30 Sin3 binding" evidence="2">
    <location>
        <begin position="261"/>
        <end position="291"/>
    </location>
</feature>
<dbReference type="EMBL" id="JAVRRG010000195">
    <property type="protein sequence ID" value="KAK5079451.1"/>
    <property type="molecule type" value="Genomic_DNA"/>
</dbReference>
<reference evidence="3 4" key="1">
    <citation type="submission" date="2023-08" db="EMBL/GenBank/DDBJ databases">
        <title>Black Yeasts Isolated from many extreme environments.</title>
        <authorList>
            <person name="Coleine C."/>
            <person name="Stajich J.E."/>
            <person name="Selbmann L."/>
        </authorList>
    </citation>
    <scope>NUCLEOTIDE SEQUENCE [LARGE SCALE GENOMIC DNA]</scope>
    <source>
        <strain evidence="3 4">CCFEE 5885</strain>
    </source>
</reference>
<keyword evidence="4" id="KW-1185">Reference proteome</keyword>
<dbReference type="InterPro" id="IPR038291">
    <property type="entry name" value="SAP30_C_sf"/>
</dbReference>
<evidence type="ECO:0000313" key="3">
    <source>
        <dbReference type="EMBL" id="KAK5079451.1"/>
    </source>
</evidence>
<proteinExistence type="predicted"/>
<protein>
    <recommendedName>
        <fullName evidence="2">Histone deacetylase complex subunit SAP30 Sin3 binding domain-containing protein</fullName>
    </recommendedName>
</protein>
<evidence type="ECO:0000259" key="2">
    <source>
        <dbReference type="Pfam" id="PF13867"/>
    </source>
</evidence>
<dbReference type="Gene3D" id="6.10.160.20">
    <property type="match status" value="1"/>
</dbReference>
<feature type="region of interest" description="Disordered" evidence="1">
    <location>
        <begin position="137"/>
        <end position="243"/>
    </location>
</feature>